<proteinExistence type="predicted"/>
<accession>A0ABX2KB02</accession>
<dbReference type="PANTHER" id="PTHR43581">
    <property type="entry name" value="ATP/GTP PHOSPHATASE"/>
    <property type="match status" value="1"/>
</dbReference>
<dbReference type="InterPro" id="IPR003959">
    <property type="entry name" value="ATPase_AAA_core"/>
</dbReference>
<protein>
    <submittedName>
        <fullName evidence="2">AAA family ATPase</fullName>
    </submittedName>
</protein>
<dbReference type="SUPFAM" id="SSF52540">
    <property type="entry name" value="P-loop containing nucleoside triphosphate hydrolases"/>
    <property type="match status" value="1"/>
</dbReference>
<keyword evidence="3" id="KW-1185">Reference proteome</keyword>
<dbReference type="Gene3D" id="3.40.50.300">
    <property type="entry name" value="P-loop containing nucleotide triphosphate hydrolases"/>
    <property type="match status" value="1"/>
</dbReference>
<feature type="domain" description="ATPase AAA-type core" evidence="1">
    <location>
        <begin position="240"/>
        <end position="349"/>
    </location>
</feature>
<dbReference type="EMBL" id="WHOS01000011">
    <property type="protein sequence ID" value="NUA99715.1"/>
    <property type="molecule type" value="Genomic_DNA"/>
</dbReference>
<sequence>MLTSCIHNGRTIRFSTGAISQTDSNEFTIVVGKNGTGKSRLLRSIVESFVKVNEPLGRERSLGENVKKNEATDFSYKWYPTNVIALSTSPFDRFPISRESYEDNSYRYLGLRGLYSNNLSLSFMSRTLWALLRAITMDINQAKTVKSVLKYMGYTEFIEARFVCSVTRSRIDFIVNSEDPIETLLNMRNSAGMSQRERLAYQLDYLPKEKIIYAIETVHRWFNRVTKPRLDLRIDAEGVYDITANARFDESLLLLFELGFFQLKDVGLLKEGHKSLIRINDASSGEQCVLMAILGIASHIQDGSLICIDEPEICLHPEWQERYIDFLMNAFSQYRNCHFIIATHSPQIVAKLRSQNCFVLDLESGSTTIASELNGRSADFQLARIFRAPGSKNEYLSRILFNALQVIGSGQEVQSEKIDEAKSILFLKDMITKEDPVRGLMDILEKALEEIKK</sequence>
<evidence type="ECO:0000313" key="3">
    <source>
        <dbReference type="Proteomes" id="UP000605086"/>
    </source>
</evidence>
<evidence type="ECO:0000259" key="1">
    <source>
        <dbReference type="Pfam" id="PF13304"/>
    </source>
</evidence>
<dbReference type="Pfam" id="PF13304">
    <property type="entry name" value="AAA_21"/>
    <property type="match status" value="1"/>
</dbReference>
<dbReference type="Proteomes" id="UP000605086">
    <property type="component" value="Unassembled WGS sequence"/>
</dbReference>
<evidence type="ECO:0000313" key="2">
    <source>
        <dbReference type="EMBL" id="NUA99715.1"/>
    </source>
</evidence>
<reference evidence="2 3" key="1">
    <citation type="submission" date="2019-10" db="EMBL/GenBank/DDBJ databases">
        <title>Genome sequence of Azospirillum melinis.</title>
        <authorList>
            <person name="Ambrosini A."/>
            <person name="Sant'Anna F.H."/>
            <person name="Cassan F.D."/>
            <person name="Souza E.M."/>
            <person name="Passaglia L.M.P."/>
        </authorList>
    </citation>
    <scope>NUCLEOTIDE SEQUENCE [LARGE SCALE GENOMIC DNA]</scope>
    <source>
        <strain evidence="2 3">TMCY0552</strain>
    </source>
</reference>
<gene>
    <name evidence="2" type="ORF">GBZ48_10455</name>
</gene>
<comment type="caution">
    <text evidence="2">The sequence shown here is derived from an EMBL/GenBank/DDBJ whole genome shotgun (WGS) entry which is preliminary data.</text>
</comment>
<dbReference type="PANTHER" id="PTHR43581:SF2">
    <property type="entry name" value="EXCINUCLEASE ATPASE SUBUNIT"/>
    <property type="match status" value="1"/>
</dbReference>
<name>A0ABX2KB02_9PROT</name>
<organism evidence="2 3">
    <name type="scientific">Azospirillum melinis</name>
    <dbReference type="NCBI Taxonomy" id="328839"/>
    <lineage>
        <taxon>Bacteria</taxon>
        <taxon>Pseudomonadati</taxon>
        <taxon>Pseudomonadota</taxon>
        <taxon>Alphaproteobacteria</taxon>
        <taxon>Rhodospirillales</taxon>
        <taxon>Azospirillaceae</taxon>
        <taxon>Azospirillum</taxon>
    </lineage>
</organism>
<dbReference type="InterPro" id="IPR027417">
    <property type="entry name" value="P-loop_NTPase"/>
</dbReference>
<dbReference type="InterPro" id="IPR051396">
    <property type="entry name" value="Bact_Antivir_Def_Nuclease"/>
</dbReference>